<dbReference type="InterPro" id="IPR050708">
    <property type="entry name" value="T6SS_VgrG/RHS"/>
</dbReference>
<dbReference type="Gene3D" id="2.180.10.10">
    <property type="entry name" value="RHS repeat-associated core"/>
    <property type="match status" value="3"/>
</dbReference>
<dbReference type="STRING" id="320771.Cflav_PD2589"/>
<dbReference type="PANTHER" id="PTHR32305">
    <property type="match status" value="1"/>
</dbReference>
<comment type="caution">
    <text evidence="1">The sequence shown here is derived from an EMBL/GenBank/DDBJ whole genome shotgun (WGS) entry which is preliminary data.</text>
</comment>
<dbReference type="EMBL" id="ABOX02000024">
    <property type="protein sequence ID" value="EEF59768.1"/>
    <property type="molecule type" value="Genomic_DNA"/>
</dbReference>
<sequence length="1412" mass="151880">MLYSGTSDPNITNTFFHNLRGELVESDDAAGRANLYTYDGMGRVESHEVYDELNNRVSAESAYYNENGELTWSDGSQSDPEDYVWRDYDGAGRKVQEVHWRSQADPNAAGAVAPSGDALYSISFFEYDPFGNLIKAIDPRGNYQRMKYDAVGQLIEQRSYAAQTGLALATNRFAYEPGGQVAFATNALGGVTAKRYTYTGKPEFQSTPDGATNAWTYYLDGRLRREFQRNGAFLETTYDDANRTATRIFYSSTGSPLATNASVFDRRGNVIQSVDAASNVFTNIYDGLDRLKISAGPAIMTVIGNTNIPGPGGGLTTNLVQQVVTNFYDAAGIALTNVNAFGEKSVTTRDALGRVVNAAIYASNSVSPVRFSRFVYSADQHFITQWEGTNSQAIPTLYALDNEGRTITTSHYPHYPTTDLVEFTTQDYDAAGNLTQSKQCTRSNSVVTVWSTNAWTYDALNRVSTETTRDGAVTSYGYDALGNLTNRAMPGNLGWSATYNNSSQILTENDSSGAQSTRHLTYSYYPIGNAFAGLPQTVTDDRGVTRTNLYDDYLRVGRAVLTGPLNEQQLTCNWQYDVRGLVTNLTQSFASTNGGPTTVITRAYNAYAQLTSESTTLNGAALNSVSQGWDSAGRRAQSAGMSFQYRADGLLTGVNGATFGYGDNGLMTGRTNNARSMTMDQRDGTGRPLQATTRVNLSPVLTENWTWTGDGMPGSYTAARSDYTDARSFTYGTANRRLTQETLALGSSQTVTNNYTFDNGQAGGLGVLTGQAAGAASWNGGLDAFARVATETNTVLHRTASGSVNGPATLRGYLNGQSLDLAYDVHGPSAWSADLALPPGTNALTVYADHPSGLFTTNTASTFTVPAGAFDQEVSQYDGAGNVTNRTWKNALGQIIQTQSLSWDGLGQLVRVNQRDVNNNGFNFESYFDGAGRQVRTIETTVTNNVALSSNPAPVTVTYTYDPQVEFLIVGIGISQGMNARQDTLVYGPDVSGTYGGMHGVGGLETVTSLPFNSSAVLLNDAFGNILGAVTNGTVAWNASRVNLYGPVEGYAPPRLSLSAPAYASLAWRTRSITPAGLFQLGTRPYDPVRRAFLSGDPLGHKSDPALNTAFNGNPAVYFDADGRVATRWAGNNFAEAAGLANGATDWGLDAVAFIEMSSSTGVALSLQGDVTPLTSAARDAENAAFSRITQNFTAEQGYHFGAGYFVGDFAPNLIPAGGEAAGGEFAARWMTALMERFPILETDVGATLSRWLGAEAENMTKNAPQEFANWGGEFVNDMPHSSPKQNVVPPQLPEGVDYEAERLAARGVPKNTSVFQPTPEQTQTAAFQIIVGPPKYTPGGQLIGTISDGARNGLLEIKGGSSTLYSTYQMRLQVYNSVVNNIPMTIETSRPVNPTFMNYLQRWGVTVQNPK</sequence>
<dbReference type="InterPro" id="IPR006530">
    <property type="entry name" value="YD"/>
</dbReference>
<reference evidence="1 2" key="1">
    <citation type="journal article" date="2011" name="J. Bacteriol.">
        <title>Genome sequence of 'Pedosphaera parvula' Ellin514, an aerobic Verrucomicrobial isolate from pasture soil.</title>
        <authorList>
            <person name="Kant R."/>
            <person name="van Passel M.W."/>
            <person name="Sangwan P."/>
            <person name="Palva A."/>
            <person name="Lucas S."/>
            <person name="Copeland A."/>
            <person name="Lapidus A."/>
            <person name="Glavina Del Rio T."/>
            <person name="Dalin E."/>
            <person name="Tice H."/>
            <person name="Bruce D."/>
            <person name="Goodwin L."/>
            <person name="Pitluck S."/>
            <person name="Chertkov O."/>
            <person name="Larimer F.W."/>
            <person name="Land M.L."/>
            <person name="Hauser L."/>
            <person name="Brettin T.S."/>
            <person name="Detter J.C."/>
            <person name="Han S."/>
            <person name="de Vos W.M."/>
            <person name="Janssen P.H."/>
            <person name="Smidt H."/>
        </authorList>
    </citation>
    <scope>NUCLEOTIDE SEQUENCE [LARGE SCALE GENOMIC DNA]</scope>
    <source>
        <strain evidence="1 2">Ellin514</strain>
    </source>
</reference>
<name>B9XKD0_PEDPL</name>
<dbReference type="PANTHER" id="PTHR32305:SF15">
    <property type="entry name" value="PROTEIN RHSA-RELATED"/>
    <property type="match status" value="1"/>
</dbReference>
<keyword evidence="2" id="KW-1185">Reference proteome</keyword>
<protein>
    <submittedName>
        <fullName evidence="1">YD repeat protein</fullName>
    </submittedName>
</protein>
<evidence type="ECO:0000313" key="1">
    <source>
        <dbReference type="EMBL" id="EEF59768.1"/>
    </source>
</evidence>
<organism evidence="1 2">
    <name type="scientific">Pedosphaera parvula (strain Ellin514)</name>
    <dbReference type="NCBI Taxonomy" id="320771"/>
    <lineage>
        <taxon>Bacteria</taxon>
        <taxon>Pseudomonadati</taxon>
        <taxon>Verrucomicrobiota</taxon>
        <taxon>Pedosphaerae</taxon>
        <taxon>Pedosphaerales</taxon>
        <taxon>Pedosphaeraceae</taxon>
        <taxon>Pedosphaera</taxon>
    </lineage>
</organism>
<dbReference type="Pfam" id="PF05593">
    <property type="entry name" value="RHS_repeat"/>
    <property type="match status" value="1"/>
</dbReference>
<accession>B9XKD0</accession>
<gene>
    <name evidence="1" type="ORF">Cflav_PD2589</name>
</gene>
<dbReference type="NCBIfam" id="TIGR01643">
    <property type="entry name" value="YD_repeat_2x"/>
    <property type="match status" value="2"/>
</dbReference>
<dbReference type="Proteomes" id="UP000003688">
    <property type="component" value="Unassembled WGS sequence"/>
</dbReference>
<evidence type="ECO:0000313" key="2">
    <source>
        <dbReference type="Proteomes" id="UP000003688"/>
    </source>
</evidence>
<dbReference type="InterPro" id="IPR031325">
    <property type="entry name" value="RHS_repeat"/>
</dbReference>
<proteinExistence type="predicted"/>